<dbReference type="WBParaSite" id="NBR_0000354101-mRNA-1">
    <property type="protein sequence ID" value="NBR_0000354101-mRNA-1"/>
    <property type="gene ID" value="NBR_0000354101"/>
</dbReference>
<dbReference type="SUPFAM" id="SSF51703">
    <property type="entry name" value="Cobalamin (vitamin B12)-dependent enzymes"/>
    <property type="match status" value="1"/>
</dbReference>
<gene>
    <name evidence="2" type="ORF">NBR_LOCUS3543</name>
</gene>
<dbReference type="Pfam" id="PF01642">
    <property type="entry name" value="MM_CoA_mutase"/>
    <property type="match status" value="1"/>
</dbReference>
<keyword evidence="3" id="KW-1185">Reference proteome</keyword>
<dbReference type="EMBL" id="UYSL01005428">
    <property type="protein sequence ID" value="VDL67132.1"/>
    <property type="molecule type" value="Genomic_DNA"/>
</dbReference>
<dbReference type="Proteomes" id="UP000271162">
    <property type="component" value="Unassembled WGS sequence"/>
</dbReference>
<proteinExistence type="predicted"/>
<dbReference type="InterPro" id="IPR006099">
    <property type="entry name" value="MeMalonylCoA_mutase_a/b_cat"/>
</dbReference>
<dbReference type="GO" id="GO:0019678">
    <property type="term" value="P:propionate metabolic process, methylmalonyl pathway"/>
    <property type="evidence" value="ECO:0007669"/>
    <property type="project" value="TreeGrafter"/>
</dbReference>
<evidence type="ECO:0000313" key="2">
    <source>
        <dbReference type="EMBL" id="VDL67132.1"/>
    </source>
</evidence>
<dbReference type="Gene3D" id="3.20.20.240">
    <property type="entry name" value="Methylmalonyl-CoA mutase"/>
    <property type="match status" value="2"/>
</dbReference>
<sequence length="135" mass="15300">MRAARRLWATLIKERFQPKSSKSLMLRTHSQTSGWSLTEQVIREIDELGGMAKAVASGMTKLRIEEAAAKKQARIDAGKDVIVGVNKYRLDKETQVDVLQIDNQKVRESQIAKLERIRKTRDPERAKAALEALTK</sequence>
<feature type="domain" description="Methylmalonyl-CoA mutase alpha/beta chain catalytic" evidence="1">
    <location>
        <begin position="40"/>
        <end position="135"/>
    </location>
</feature>
<evidence type="ECO:0000259" key="1">
    <source>
        <dbReference type="Pfam" id="PF01642"/>
    </source>
</evidence>
<evidence type="ECO:0000313" key="3">
    <source>
        <dbReference type="Proteomes" id="UP000271162"/>
    </source>
</evidence>
<protein>
    <submittedName>
        <fullName evidence="4">Probable methylmalonyl-CoA mutase, mitochondrial (inferred by orthology to a C. elegans protein)</fullName>
    </submittedName>
</protein>
<accession>A0A0N4XLY9</accession>
<dbReference type="GO" id="GO:0004494">
    <property type="term" value="F:methylmalonyl-CoA mutase activity"/>
    <property type="evidence" value="ECO:0007669"/>
    <property type="project" value="TreeGrafter"/>
</dbReference>
<dbReference type="GO" id="GO:0005739">
    <property type="term" value="C:mitochondrion"/>
    <property type="evidence" value="ECO:0007669"/>
    <property type="project" value="TreeGrafter"/>
</dbReference>
<name>A0A0N4XLY9_NIPBR</name>
<dbReference type="PANTHER" id="PTHR48101:SF4">
    <property type="entry name" value="METHYLMALONYL-COA MUTASE, MITOCHONDRIAL"/>
    <property type="match status" value="1"/>
</dbReference>
<dbReference type="InterPro" id="IPR016176">
    <property type="entry name" value="Cbl-dep_enz_cat"/>
</dbReference>
<dbReference type="PANTHER" id="PTHR48101">
    <property type="entry name" value="METHYLMALONYL-COA MUTASE, MITOCHONDRIAL-RELATED"/>
    <property type="match status" value="1"/>
</dbReference>
<organism evidence="4">
    <name type="scientific">Nippostrongylus brasiliensis</name>
    <name type="common">Rat hookworm</name>
    <dbReference type="NCBI Taxonomy" id="27835"/>
    <lineage>
        <taxon>Eukaryota</taxon>
        <taxon>Metazoa</taxon>
        <taxon>Ecdysozoa</taxon>
        <taxon>Nematoda</taxon>
        <taxon>Chromadorea</taxon>
        <taxon>Rhabditida</taxon>
        <taxon>Rhabditina</taxon>
        <taxon>Rhabditomorpha</taxon>
        <taxon>Strongyloidea</taxon>
        <taxon>Heligmosomidae</taxon>
        <taxon>Nippostrongylus</taxon>
    </lineage>
</organism>
<reference evidence="4" key="1">
    <citation type="submission" date="2017-02" db="UniProtKB">
        <authorList>
            <consortium name="WormBaseParasite"/>
        </authorList>
    </citation>
    <scope>IDENTIFICATION</scope>
</reference>
<dbReference type="GO" id="GO:0031419">
    <property type="term" value="F:cobalamin binding"/>
    <property type="evidence" value="ECO:0007669"/>
    <property type="project" value="InterPro"/>
</dbReference>
<dbReference type="AlphaFoldDB" id="A0A0N4XLY9"/>
<dbReference type="STRING" id="27835.A0A0N4XLY9"/>
<reference evidence="2 3" key="2">
    <citation type="submission" date="2018-11" db="EMBL/GenBank/DDBJ databases">
        <authorList>
            <consortium name="Pathogen Informatics"/>
        </authorList>
    </citation>
    <scope>NUCLEOTIDE SEQUENCE [LARGE SCALE GENOMIC DNA]</scope>
</reference>
<evidence type="ECO:0000313" key="4">
    <source>
        <dbReference type="WBParaSite" id="NBR_0000354101-mRNA-1"/>
    </source>
</evidence>